<dbReference type="EMBL" id="ANMO01000266">
    <property type="protein sequence ID" value="EMB13367.1"/>
    <property type="molecule type" value="Genomic_DNA"/>
</dbReference>
<keyword evidence="2" id="KW-0472">Membrane</keyword>
<dbReference type="PATRIC" id="fig|1263867.3.peg.6283"/>
<accession>M2AKZ8</accession>
<proteinExistence type="predicted"/>
<reference evidence="3" key="1">
    <citation type="submission" date="2012-11" db="EMBL/GenBank/DDBJ databases">
        <title>Permanent draft genomes of Rhodopirellula europaea strain SH398 and 6C.</title>
        <authorList>
            <person name="Richter M."/>
            <person name="Richter-Heitmann T."/>
            <person name="Frank C."/>
            <person name="Harder J."/>
            <person name="Glockner F.O."/>
        </authorList>
    </citation>
    <scope>NUCLEOTIDE SEQUENCE</scope>
    <source>
        <strain evidence="3">6C</strain>
    </source>
</reference>
<feature type="transmembrane region" description="Helical" evidence="2">
    <location>
        <begin position="595"/>
        <end position="615"/>
    </location>
</feature>
<feature type="region of interest" description="Disordered" evidence="1">
    <location>
        <begin position="485"/>
        <end position="510"/>
    </location>
</feature>
<feature type="compositionally biased region" description="Basic and acidic residues" evidence="1">
    <location>
        <begin position="872"/>
        <end position="904"/>
    </location>
</feature>
<protein>
    <submittedName>
        <fullName evidence="3">Putative membrane protein</fullName>
    </submittedName>
</protein>
<dbReference type="Proteomes" id="UP000011529">
    <property type="component" value="Unassembled WGS sequence"/>
</dbReference>
<comment type="caution">
    <text evidence="3">The sequence shown here is derived from an EMBL/GenBank/DDBJ whole genome shotgun (WGS) entry which is preliminary data.</text>
</comment>
<evidence type="ECO:0000256" key="2">
    <source>
        <dbReference type="SAM" id="Phobius"/>
    </source>
</evidence>
<dbReference type="Gene3D" id="3.40.50.880">
    <property type="match status" value="1"/>
</dbReference>
<gene>
    <name evidence="3" type="ORF">RE6C_05860</name>
</gene>
<feature type="region of interest" description="Disordered" evidence="1">
    <location>
        <begin position="867"/>
        <end position="921"/>
    </location>
</feature>
<feature type="transmembrane region" description="Helical" evidence="2">
    <location>
        <begin position="567"/>
        <end position="586"/>
    </location>
</feature>
<keyword evidence="4" id="KW-1185">Reference proteome</keyword>
<evidence type="ECO:0000313" key="4">
    <source>
        <dbReference type="Proteomes" id="UP000011529"/>
    </source>
</evidence>
<reference evidence="3" key="2">
    <citation type="journal article" date="2013" name="Mar. Genomics">
        <title>Expression of sulfatases in Rhodopirellula baltica and the diversity of sulfatases in the genus Rhodopirellula.</title>
        <authorList>
            <person name="Wegner C.E."/>
            <person name="Richter-Heitmann T."/>
            <person name="Klindworth A."/>
            <person name="Klockow C."/>
            <person name="Richter M."/>
            <person name="Achstetter T."/>
            <person name="Glockner F.O."/>
            <person name="Harder J."/>
        </authorList>
    </citation>
    <scope>NUCLEOTIDE SEQUENCE [LARGE SCALE GENOMIC DNA]</scope>
    <source>
        <strain evidence="3">6C</strain>
    </source>
</reference>
<evidence type="ECO:0000313" key="3">
    <source>
        <dbReference type="EMBL" id="EMB13367.1"/>
    </source>
</evidence>
<organism evidence="3 4">
    <name type="scientific">Rhodopirellula europaea 6C</name>
    <dbReference type="NCBI Taxonomy" id="1263867"/>
    <lineage>
        <taxon>Bacteria</taxon>
        <taxon>Pseudomonadati</taxon>
        <taxon>Planctomycetota</taxon>
        <taxon>Planctomycetia</taxon>
        <taxon>Pirellulales</taxon>
        <taxon>Pirellulaceae</taxon>
        <taxon>Rhodopirellula</taxon>
    </lineage>
</organism>
<name>M2AKZ8_9BACT</name>
<dbReference type="AlphaFoldDB" id="M2AKZ8"/>
<dbReference type="RefSeq" id="WP_008662132.1">
    <property type="nucleotide sequence ID" value="NZ_ANMO01000266.1"/>
</dbReference>
<sequence length="921" mass="101000">MMNAASPPNPWLWFAWLMLVPLLVGCDGCRQTEETDLKEEVAEQKLPPFTISSAKAFPATRADAGTKGATDGTIKPGHWFAAGVALKSNREDERGAIITDTKIVRPANVMNDEVERSELEAKIANASARTVGKSFRVRRPAVLPKGQRRELETRALASEAGGRLIEGLEFDGDFVSSRTGAAVPLRPSKFAALQPQSFFFVVLTERSERFTRLQTADWVEPLRANNEFYRPRENYRIVIPPTKGVLPLSETMLDWTSTAVLFWDDLTSSALTPGQRNAIVDWLHFGGTLIVNGPSGTDAIDDPRLKALLPIEADGNKELNGDNAIAFLKSHRVKTDESIPAIEARLSGDNSTVSVAGQPAAESTSLGEGDLVYQRRIGRGRIVQSRVDLLSEWMTAWKSYDSFFNGAVLARPPRVCEKLEAFRVSAPQSFLREDEIDTVSEEEMAAIINQPTVQQRLVGMTIEDAPPTINSGFRLFARDMRLGKLPSQSDAQDEPDSDEASVGSGRQKPSRTLQIASAKDYRNRLDQEVLQHPVSGVGGWKDDSALLMSFRNSLQDRIGVTIPDSSLVVKSLLIYLIVLIPLNYAVFRWMGRLEWAWLAMIPIALVGAFMVARAAQLDMGFARSRNELAFLEIPRDHDRGHLTRTIALYNSLASNYSIQFENPDAAITMLASRRTDSRNEAMFGSDGLTLQLGFDAGPRLDGIAVGSNSYGSVHVEQMVPVGGQLSLSQDGSTLSNNSNLELTDVYVIRQPAGSSETSMTEIAVLGSVAPGENPKVSYQPADQVRVPGDVDSGVRLCMQRILASTYIEPGTTRLLGRLAKVPLDQADADESPAWGGLEIQPVCSQVEADTIVLAHLEYPAVPAAQPDENLMDDFRSRTNTLEEERAKKAKEKKAEESRKKREEESAGTAVTEESDTTKETP</sequence>
<keyword evidence="2" id="KW-1133">Transmembrane helix</keyword>
<dbReference type="InterPro" id="IPR029062">
    <property type="entry name" value="Class_I_gatase-like"/>
</dbReference>
<evidence type="ECO:0000256" key="1">
    <source>
        <dbReference type="SAM" id="MobiDB-lite"/>
    </source>
</evidence>
<keyword evidence="2" id="KW-0812">Transmembrane</keyword>